<sequence length="308" mass="34850">MAPPSFLLKLLKAYEYVDVQVVKHAGRRVRLPWPKNQVLRVGRRWRQVRTDTTKSEEQTLATYLCCTEELKLVGSVCLRHAALEDEDARPVDRTTRYPELYVGVSGRMYVYVCTPRTEFLLVVASDPKTFTRRGFRGCVEILVPISLPADALGIQLAACQTYADCTLWRNEALGQDLVLGDRSKITVCELYITEHDPDALAAWACLACTDIVTVIATVRYLEAEESVRAQFGPLFRRLVVLLDWQLRVYAARYPTELILLADNPAMFVARGLTAYHHNRLFFSPESHHRQLSRVPCCPSGLGHGEALI</sequence>
<evidence type="ECO:0000313" key="2">
    <source>
        <dbReference type="Proteomes" id="UP000137095"/>
    </source>
</evidence>
<evidence type="ECO:0000313" key="1">
    <source>
        <dbReference type="EMBL" id="AAK57062.1"/>
    </source>
</evidence>
<dbReference type="EMBL" id="AF281817">
    <property type="protein sequence ID" value="AAK57062.1"/>
    <property type="molecule type" value="Genomic_DNA"/>
</dbReference>
<organism evidence="1 2">
    <name type="scientific">Tupaiid herpesvirus 1 (strain 1)</name>
    <name type="common">TuHV-1</name>
    <name type="synonym">Herpesvirus tupaia (strain 1)</name>
    <dbReference type="NCBI Taxonomy" id="10397"/>
    <lineage>
        <taxon>Viruses</taxon>
        <taxon>Duplodnaviria</taxon>
        <taxon>Heunggongvirae</taxon>
        <taxon>Peploviricota</taxon>
        <taxon>Herviviricetes</taxon>
        <taxon>Herpesvirales</taxon>
        <taxon>Orthoherpesviridae</taxon>
        <taxon>Betaherpesvirinae</taxon>
        <taxon>Quwivirus</taxon>
        <taxon>Quwivirus tupaiidbeta1</taxon>
    </lineage>
</organism>
<dbReference type="Pfam" id="PF02393">
    <property type="entry name" value="US22"/>
    <property type="match status" value="2"/>
</dbReference>
<proteinExistence type="predicted"/>
<reference evidence="1 2" key="1">
    <citation type="journal article" date="2001" name="J. Virol.">
        <title>Analysis and characterization of the complete genome of tupaia (tree shrew) herpesvirus.</title>
        <authorList>
            <person name="Bahr U."/>
            <person name="Darai G."/>
        </authorList>
    </citation>
    <scope>NUCLEOTIDE SEQUENCE [LARGE SCALE GENOMIC DNA]</scope>
    <source>
        <strain evidence="1">2</strain>
    </source>
</reference>
<dbReference type="OrthoDB" id="15014at10239"/>
<dbReference type="GeneID" id="921184"/>
<accession>Q91TS5</accession>
<dbReference type="KEGG" id="vg:921184"/>
<organismHost>
    <name type="scientific">Tupaia belangeri</name>
    <name type="common">Common tree shrew</name>
    <name type="synonym">Tupaia glis belangeri</name>
    <dbReference type="NCBI Taxonomy" id="37347"/>
</organismHost>
<dbReference type="RefSeq" id="NP_116367.1">
    <property type="nucleotide sequence ID" value="NC_002794.1"/>
</dbReference>
<dbReference type="Proteomes" id="UP000137095">
    <property type="component" value="Segment"/>
</dbReference>
<name>Q91TS5_TUHV1</name>
<keyword evidence="2" id="KW-1185">Reference proteome</keyword>
<dbReference type="InterPro" id="IPR003360">
    <property type="entry name" value="US22-like"/>
</dbReference>
<protein>
    <submittedName>
        <fullName evidence="1">T23</fullName>
    </submittedName>
</protein>